<protein>
    <recommendedName>
        <fullName evidence="3">Protein-L-isoaspartate O-methyltransferase</fullName>
    </recommendedName>
</protein>
<dbReference type="Gene3D" id="3.40.50.150">
    <property type="entry name" value="Vaccinia Virus protein VP39"/>
    <property type="match status" value="1"/>
</dbReference>
<accession>A0ABV8G176</accession>
<dbReference type="SUPFAM" id="SSF53335">
    <property type="entry name" value="S-adenosyl-L-methionine-dependent methyltransferases"/>
    <property type="match status" value="1"/>
</dbReference>
<evidence type="ECO:0008006" key="3">
    <source>
        <dbReference type="Google" id="ProtNLM"/>
    </source>
</evidence>
<comment type="caution">
    <text evidence="1">The sequence shown here is derived from an EMBL/GenBank/DDBJ whole genome shotgun (WGS) entry which is preliminary data.</text>
</comment>
<dbReference type="Proteomes" id="UP001595851">
    <property type="component" value="Unassembled WGS sequence"/>
</dbReference>
<reference evidence="2" key="1">
    <citation type="journal article" date="2019" name="Int. J. Syst. Evol. Microbiol.">
        <title>The Global Catalogue of Microorganisms (GCM) 10K type strain sequencing project: providing services to taxonomists for standard genome sequencing and annotation.</title>
        <authorList>
            <consortium name="The Broad Institute Genomics Platform"/>
            <consortium name="The Broad Institute Genome Sequencing Center for Infectious Disease"/>
            <person name="Wu L."/>
            <person name="Ma J."/>
        </authorList>
    </citation>
    <scope>NUCLEOTIDE SEQUENCE [LARGE SCALE GENOMIC DNA]</scope>
    <source>
        <strain evidence="2">TBRC 1276</strain>
    </source>
</reference>
<dbReference type="Pfam" id="PF01135">
    <property type="entry name" value="PCMT"/>
    <property type="match status" value="1"/>
</dbReference>
<gene>
    <name evidence="1" type="ORF">ACFOY2_06485</name>
</gene>
<sequence length="94" mass="10358">MRTGYSTALMCHRLGSGAVTSIEYDPVIADRAKTALTIAGYMPFLVQGDGLHGYERRAPYDLLIVRHEAPCNRVEVKDLHRSVVAATEMKPRAA</sequence>
<keyword evidence="2" id="KW-1185">Reference proteome</keyword>
<dbReference type="EMBL" id="JBHSBI010000002">
    <property type="protein sequence ID" value="MFC4006859.1"/>
    <property type="molecule type" value="Genomic_DNA"/>
</dbReference>
<evidence type="ECO:0000313" key="1">
    <source>
        <dbReference type="EMBL" id="MFC4006859.1"/>
    </source>
</evidence>
<name>A0ABV8G176_9ACTN</name>
<dbReference type="InterPro" id="IPR029063">
    <property type="entry name" value="SAM-dependent_MTases_sf"/>
</dbReference>
<organism evidence="1 2">
    <name type="scientific">Nonomuraea purpurea</name>
    <dbReference type="NCBI Taxonomy" id="1849276"/>
    <lineage>
        <taxon>Bacteria</taxon>
        <taxon>Bacillati</taxon>
        <taxon>Actinomycetota</taxon>
        <taxon>Actinomycetes</taxon>
        <taxon>Streptosporangiales</taxon>
        <taxon>Streptosporangiaceae</taxon>
        <taxon>Nonomuraea</taxon>
    </lineage>
</organism>
<evidence type="ECO:0000313" key="2">
    <source>
        <dbReference type="Proteomes" id="UP001595851"/>
    </source>
</evidence>
<proteinExistence type="predicted"/>
<feature type="non-terminal residue" evidence="1">
    <location>
        <position position="94"/>
    </location>
</feature>